<evidence type="ECO:0000259" key="1">
    <source>
        <dbReference type="PROSITE" id="PS51459"/>
    </source>
</evidence>
<dbReference type="InterPro" id="IPR003812">
    <property type="entry name" value="Fido"/>
</dbReference>
<evidence type="ECO:0000313" key="2">
    <source>
        <dbReference type="EMBL" id="WGZ96262.1"/>
    </source>
</evidence>
<dbReference type="PIRSF" id="PIRSF018297">
    <property type="entry name" value="Doc"/>
    <property type="match status" value="1"/>
</dbReference>
<dbReference type="InterPro" id="IPR036597">
    <property type="entry name" value="Fido-like_dom_sf"/>
</dbReference>
<sequence>MIEPRWVLEDVTLAVHQMLLAEHGGSPGIRDKSLLDSALARPKQRLTYEAHSTLFELAASYSFGIAKNHPFIDGNKRVALAVGAIFLELNSFELDAPEPEAVIMFEQLAAGNIAEAELADWFKRCCIPIV</sequence>
<dbReference type="InterPro" id="IPR006440">
    <property type="entry name" value="Doc"/>
</dbReference>
<dbReference type="NCBIfam" id="TIGR01550">
    <property type="entry name" value="DOC_P1"/>
    <property type="match status" value="1"/>
</dbReference>
<dbReference type="AlphaFoldDB" id="A0AA95HFE9"/>
<name>A0AA95HFE9_9GAMM</name>
<dbReference type="PANTHER" id="PTHR39426">
    <property type="entry name" value="HOMOLOGY TO DEATH-ON-CURING PROTEIN OF PHAGE P1"/>
    <property type="match status" value="1"/>
</dbReference>
<protein>
    <submittedName>
        <fullName evidence="2">Type II toxin-antitoxin system death-on-curing family toxin</fullName>
    </submittedName>
</protein>
<proteinExistence type="predicted"/>
<dbReference type="Gene3D" id="1.20.120.1870">
    <property type="entry name" value="Fic/DOC protein, Fido domain"/>
    <property type="match status" value="1"/>
</dbReference>
<feature type="domain" description="Fido" evidence="1">
    <location>
        <begin position="7"/>
        <end position="124"/>
    </location>
</feature>
<dbReference type="EMBL" id="CP124756">
    <property type="protein sequence ID" value="WGZ96262.1"/>
    <property type="molecule type" value="Genomic_DNA"/>
</dbReference>
<organism evidence="2">
    <name type="scientific">Candidatus Thiothrix putei</name>
    <dbReference type="NCBI Taxonomy" id="3080811"/>
    <lineage>
        <taxon>Bacteria</taxon>
        <taxon>Pseudomonadati</taxon>
        <taxon>Pseudomonadota</taxon>
        <taxon>Gammaproteobacteria</taxon>
        <taxon>Thiotrichales</taxon>
        <taxon>Thiotrichaceae</taxon>
        <taxon>Thiothrix</taxon>
    </lineage>
</organism>
<dbReference type="Pfam" id="PF02661">
    <property type="entry name" value="Fic"/>
    <property type="match status" value="1"/>
</dbReference>
<dbReference type="PROSITE" id="PS51459">
    <property type="entry name" value="FIDO"/>
    <property type="match status" value="1"/>
</dbReference>
<reference evidence="2" key="2">
    <citation type="submission" date="2023-04" db="EMBL/GenBank/DDBJ databases">
        <authorList>
            <person name="Beletskiy A.V."/>
            <person name="Mardanov A.V."/>
            <person name="Ravin N.V."/>
        </authorList>
    </citation>
    <scope>NUCLEOTIDE SEQUENCE</scope>
    <source>
        <strain evidence="2">GKL-02</strain>
    </source>
</reference>
<dbReference type="SUPFAM" id="SSF140931">
    <property type="entry name" value="Fic-like"/>
    <property type="match status" value="1"/>
</dbReference>
<gene>
    <name evidence="2" type="ORF">QJT81_09960</name>
</gene>
<dbReference type="Proteomes" id="UP001301326">
    <property type="component" value="Chromosome"/>
</dbReference>
<dbReference type="KEGG" id="tput:QJT81_09960"/>
<reference evidence="2" key="1">
    <citation type="journal article" date="2023" name="Int. J. Mol. Sci.">
        <title>Metagenomics Revealed a New Genus 'Candidatus Thiocaldithrix dubininis' gen. nov., sp. nov. and a New Species 'Candidatus Thiothrix putei' sp. nov. in the Family Thiotrichaceae, Some Members of Which Have Traits of Both Na+- and H+-Motive Energetics.</title>
        <authorList>
            <person name="Ravin N.V."/>
            <person name="Muntyan M.S."/>
            <person name="Smolyakov D.D."/>
            <person name="Rudenko T.S."/>
            <person name="Beletsky A.V."/>
            <person name="Mardanov A.V."/>
            <person name="Grabovich M.Y."/>
        </authorList>
    </citation>
    <scope>NUCLEOTIDE SEQUENCE</scope>
    <source>
        <strain evidence="2">GKL-02</strain>
    </source>
</reference>
<dbReference type="PANTHER" id="PTHR39426:SF1">
    <property type="entry name" value="HOMOLOGY TO DEATH-ON-CURING PROTEIN OF PHAGE P1"/>
    <property type="match status" value="1"/>
</dbReference>
<dbReference type="InterPro" id="IPR053737">
    <property type="entry name" value="Type_II_TA_Toxin"/>
</dbReference>
<accession>A0AA95HFE9</accession>
<dbReference type="GO" id="GO:0016301">
    <property type="term" value="F:kinase activity"/>
    <property type="evidence" value="ECO:0007669"/>
    <property type="project" value="InterPro"/>
</dbReference>